<sequence length="321" mass="37440">MNRKCKWCGVVKALRKHQRVCDDCKSEQFFKTKHWVWLESSAYKYGVQCWPDTTDELVDLLKLRQLQSKWAGWFRIDGELSCSYGYELAHRFPASKGGKLVADNLVIMPTVLNRKMGSHHGLGLECYQTNQVKKLPKKELRREFFRRYEMKKLEGFAKAANDTGSDFYMDGMDVFEVVKNECERLCFTYELNNEVMEDFTMTVNKYNEICSNEKASLMTLDVSDALAMMDTEKQSQMVREITSPDLDWLNDDTGTGERVALLMTLDEEVIIKLSSADFRVALEDANELSPMVDKENCIYHLLQNERKLRNNCLENGDDRWW</sequence>
<dbReference type="EMBL" id="MCZF01000326">
    <property type="protein sequence ID" value="PMM38751.1"/>
    <property type="molecule type" value="Genomic_DNA"/>
</dbReference>
<dbReference type="RefSeq" id="WP_102554507.1">
    <property type="nucleotide sequence ID" value="NZ_MCZF01000326.1"/>
</dbReference>
<dbReference type="AlphaFoldDB" id="A0A2N7JHF9"/>
<name>A0A2N7JHF9_VIBSP</name>
<evidence type="ECO:0000313" key="2">
    <source>
        <dbReference type="Proteomes" id="UP000235533"/>
    </source>
</evidence>
<evidence type="ECO:0000313" key="1">
    <source>
        <dbReference type="EMBL" id="PMM38751.1"/>
    </source>
</evidence>
<reference evidence="2" key="1">
    <citation type="submission" date="2016-07" db="EMBL/GenBank/DDBJ databases">
        <title>Nontailed viruses are major unrecognized killers of bacteria in the ocean.</title>
        <authorList>
            <person name="Kauffman K."/>
            <person name="Hussain F."/>
            <person name="Yang J."/>
            <person name="Arevalo P."/>
            <person name="Brown J."/>
            <person name="Cutler M."/>
            <person name="Kelly L."/>
            <person name="Polz M.F."/>
        </authorList>
    </citation>
    <scope>NUCLEOTIDE SEQUENCE [LARGE SCALE GENOMIC DNA]</scope>
    <source>
        <strain evidence="2">10N.261.48.B5</strain>
    </source>
</reference>
<comment type="caution">
    <text evidence="1">The sequence shown here is derived from an EMBL/GenBank/DDBJ whole genome shotgun (WGS) entry which is preliminary data.</text>
</comment>
<proteinExistence type="predicted"/>
<dbReference type="Proteomes" id="UP000235533">
    <property type="component" value="Unassembled WGS sequence"/>
</dbReference>
<protein>
    <submittedName>
        <fullName evidence="1">Uncharacterized protein</fullName>
    </submittedName>
</protein>
<organism evidence="1 2">
    <name type="scientific">Vibrio splendidus</name>
    <dbReference type="NCBI Taxonomy" id="29497"/>
    <lineage>
        <taxon>Bacteria</taxon>
        <taxon>Pseudomonadati</taxon>
        <taxon>Pseudomonadota</taxon>
        <taxon>Gammaproteobacteria</taxon>
        <taxon>Vibrionales</taxon>
        <taxon>Vibrionaceae</taxon>
        <taxon>Vibrio</taxon>
    </lineage>
</organism>
<gene>
    <name evidence="1" type="ORF">BCT54_15340</name>
</gene>
<accession>A0A2N7JHF9</accession>